<sequence>MQLHNTKGIVLRTVKYGDTSVIATVYTELFGVQSYLVKGVRQSSKKSQGKASYFQPASMLDMTVYHNVQKHLQFVKDYSWAYLYETVLFDVVKNTVALYVVELLQHSLKEPEANPELFYLIEDTLKQLDRGNATLTANLPLYFTLHLAGELGFELQGAYSLETPVLDLVEGRFTEDIPVHQHYISGELAAITSELTNILFYNSLEDIKLNKVVRRQLSDAYLLFLSLHISDFGELRSLPILQEILR</sequence>
<evidence type="ECO:0000259" key="8">
    <source>
        <dbReference type="Pfam" id="PF11967"/>
    </source>
</evidence>
<accession>A0ABV8PZ25</accession>
<evidence type="ECO:0000313" key="10">
    <source>
        <dbReference type="Proteomes" id="UP001595906"/>
    </source>
</evidence>
<keyword evidence="10" id="KW-1185">Reference proteome</keyword>
<evidence type="ECO:0000313" key="9">
    <source>
        <dbReference type="EMBL" id="MFC4233232.1"/>
    </source>
</evidence>
<dbReference type="Proteomes" id="UP001595906">
    <property type="component" value="Unassembled WGS sequence"/>
</dbReference>
<keyword evidence="5 7" id="KW-0234">DNA repair</keyword>
<comment type="function">
    <text evidence="7">Involved in DNA repair and RecF pathway recombination.</text>
</comment>
<evidence type="ECO:0000256" key="2">
    <source>
        <dbReference type="ARBA" id="ARBA00021310"/>
    </source>
</evidence>
<organism evidence="9 10">
    <name type="scientific">Parasediminibacterium paludis</name>
    <dbReference type="NCBI Taxonomy" id="908966"/>
    <lineage>
        <taxon>Bacteria</taxon>
        <taxon>Pseudomonadati</taxon>
        <taxon>Bacteroidota</taxon>
        <taxon>Chitinophagia</taxon>
        <taxon>Chitinophagales</taxon>
        <taxon>Chitinophagaceae</taxon>
        <taxon>Parasediminibacterium</taxon>
    </lineage>
</organism>
<dbReference type="PANTHER" id="PTHR33991:SF1">
    <property type="entry name" value="DNA REPAIR PROTEIN RECO"/>
    <property type="match status" value="1"/>
</dbReference>
<proteinExistence type="inferred from homology"/>
<comment type="similarity">
    <text evidence="1 7">Belongs to the RecO family.</text>
</comment>
<dbReference type="InterPro" id="IPR012340">
    <property type="entry name" value="NA-bd_OB-fold"/>
</dbReference>
<dbReference type="SUPFAM" id="SSF57863">
    <property type="entry name" value="ArfGap/RecO-like zinc finger"/>
    <property type="match status" value="1"/>
</dbReference>
<dbReference type="NCBIfam" id="TIGR00613">
    <property type="entry name" value="reco"/>
    <property type="match status" value="1"/>
</dbReference>
<dbReference type="Pfam" id="PF11967">
    <property type="entry name" value="RecO_N"/>
    <property type="match status" value="1"/>
</dbReference>
<dbReference type="RefSeq" id="WP_379015427.1">
    <property type="nucleotide sequence ID" value="NZ_JBHSDC010000029.1"/>
</dbReference>
<dbReference type="Gene3D" id="2.40.50.140">
    <property type="entry name" value="Nucleic acid-binding proteins"/>
    <property type="match status" value="1"/>
</dbReference>
<dbReference type="InterPro" id="IPR042242">
    <property type="entry name" value="RecO_C"/>
</dbReference>
<evidence type="ECO:0000256" key="3">
    <source>
        <dbReference type="ARBA" id="ARBA00022763"/>
    </source>
</evidence>
<dbReference type="InterPro" id="IPR003717">
    <property type="entry name" value="RecO"/>
</dbReference>
<protein>
    <recommendedName>
        <fullName evidence="2 7">DNA repair protein RecO</fullName>
    </recommendedName>
    <alternativeName>
        <fullName evidence="6 7">Recombination protein O</fullName>
    </alternativeName>
</protein>
<dbReference type="InterPro" id="IPR022572">
    <property type="entry name" value="DNA_rep/recomb_RecO_N"/>
</dbReference>
<name>A0ABV8PZ25_9BACT</name>
<dbReference type="Gene3D" id="1.20.1440.120">
    <property type="entry name" value="Recombination protein O, C-terminal domain"/>
    <property type="match status" value="1"/>
</dbReference>
<feature type="domain" description="DNA replication/recombination mediator RecO N-terminal" evidence="8">
    <location>
        <begin position="1"/>
        <end position="81"/>
    </location>
</feature>
<dbReference type="HAMAP" id="MF_00201">
    <property type="entry name" value="RecO"/>
    <property type="match status" value="1"/>
</dbReference>
<keyword evidence="4 7" id="KW-0233">DNA recombination</keyword>
<evidence type="ECO:0000256" key="1">
    <source>
        <dbReference type="ARBA" id="ARBA00007452"/>
    </source>
</evidence>
<keyword evidence="3 7" id="KW-0227">DNA damage</keyword>
<evidence type="ECO:0000256" key="5">
    <source>
        <dbReference type="ARBA" id="ARBA00023204"/>
    </source>
</evidence>
<evidence type="ECO:0000256" key="4">
    <source>
        <dbReference type="ARBA" id="ARBA00023172"/>
    </source>
</evidence>
<reference evidence="10" key="1">
    <citation type="journal article" date="2019" name="Int. J. Syst. Evol. Microbiol.">
        <title>The Global Catalogue of Microorganisms (GCM) 10K type strain sequencing project: providing services to taxonomists for standard genome sequencing and annotation.</title>
        <authorList>
            <consortium name="The Broad Institute Genomics Platform"/>
            <consortium name="The Broad Institute Genome Sequencing Center for Infectious Disease"/>
            <person name="Wu L."/>
            <person name="Ma J."/>
        </authorList>
    </citation>
    <scope>NUCLEOTIDE SEQUENCE [LARGE SCALE GENOMIC DNA]</scope>
    <source>
        <strain evidence="10">CECT 8010</strain>
    </source>
</reference>
<dbReference type="SUPFAM" id="SSF50249">
    <property type="entry name" value="Nucleic acid-binding proteins"/>
    <property type="match status" value="1"/>
</dbReference>
<evidence type="ECO:0000256" key="6">
    <source>
        <dbReference type="ARBA" id="ARBA00033409"/>
    </source>
</evidence>
<dbReference type="EMBL" id="JBHSDC010000029">
    <property type="protein sequence ID" value="MFC4233232.1"/>
    <property type="molecule type" value="Genomic_DNA"/>
</dbReference>
<comment type="caution">
    <text evidence="9">The sequence shown here is derived from an EMBL/GenBank/DDBJ whole genome shotgun (WGS) entry which is preliminary data.</text>
</comment>
<evidence type="ECO:0000256" key="7">
    <source>
        <dbReference type="HAMAP-Rule" id="MF_00201"/>
    </source>
</evidence>
<dbReference type="Pfam" id="PF02565">
    <property type="entry name" value="RecO_C"/>
    <property type="match status" value="1"/>
</dbReference>
<dbReference type="PANTHER" id="PTHR33991">
    <property type="entry name" value="DNA REPAIR PROTEIN RECO"/>
    <property type="match status" value="1"/>
</dbReference>
<dbReference type="InterPro" id="IPR037278">
    <property type="entry name" value="ARFGAP/RecO"/>
</dbReference>
<gene>
    <name evidence="7 9" type="primary">recO</name>
    <name evidence="9" type="ORF">ACFOW1_15125</name>
</gene>